<evidence type="ECO:0008006" key="3">
    <source>
        <dbReference type="Google" id="ProtNLM"/>
    </source>
</evidence>
<evidence type="ECO:0000313" key="2">
    <source>
        <dbReference type="Proteomes" id="UP000262969"/>
    </source>
</evidence>
<organism evidence="1 2">
    <name type="scientific">Lachnoclostridium phytofermentans</name>
    <dbReference type="NCBI Taxonomy" id="66219"/>
    <lineage>
        <taxon>Bacteria</taxon>
        <taxon>Bacillati</taxon>
        <taxon>Bacillota</taxon>
        <taxon>Clostridia</taxon>
        <taxon>Lachnospirales</taxon>
        <taxon>Lachnospiraceae</taxon>
    </lineage>
</organism>
<proteinExistence type="predicted"/>
<sequence>MRKKIYVFVTLILLIILSSCSRKKIQNDDSLGALSEIVPTVEQKNKETLTVTPTVTPTLTPTTTPTWVFSDLPPFEYGNLVKQDATATYDFYYYEGVNNPDDILSYISSIKEFGFNEDIYINSYELNSEILFGGINQDQYSIGIHLEGTNCCISFGLSIYE</sequence>
<protein>
    <recommendedName>
        <fullName evidence="3">Lipoprotein</fullName>
    </recommendedName>
</protein>
<dbReference type="AlphaFoldDB" id="A0A3D2X4Q2"/>
<comment type="caution">
    <text evidence="1">The sequence shown here is derived from an EMBL/GenBank/DDBJ whole genome shotgun (WGS) entry which is preliminary data.</text>
</comment>
<reference evidence="1 2" key="1">
    <citation type="journal article" date="2018" name="Nat. Biotechnol.">
        <title>A standardized bacterial taxonomy based on genome phylogeny substantially revises the tree of life.</title>
        <authorList>
            <person name="Parks D.H."/>
            <person name="Chuvochina M."/>
            <person name="Waite D.W."/>
            <person name="Rinke C."/>
            <person name="Skarshewski A."/>
            <person name="Chaumeil P.A."/>
            <person name="Hugenholtz P."/>
        </authorList>
    </citation>
    <scope>NUCLEOTIDE SEQUENCE [LARGE SCALE GENOMIC DNA]</scope>
    <source>
        <strain evidence="1">UBA11728</strain>
    </source>
</reference>
<gene>
    <name evidence="1" type="ORF">DHW61_05935</name>
</gene>
<evidence type="ECO:0000313" key="1">
    <source>
        <dbReference type="EMBL" id="HCL01946.1"/>
    </source>
</evidence>
<accession>A0A3D2X4Q2</accession>
<dbReference type="EMBL" id="DPVV01000201">
    <property type="protein sequence ID" value="HCL01946.1"/>
    <property type="molecule type" value="Genomic_DNA"/>
</dbReference>
<name>A0A3D2X4Q2_9FIRM</name>
<dbReference type="Proteomes" id="UP000262969">
    <property type="component" value="Unassembled WGS sequence"/>
</dbReference>
<dbReference type="PROSITE" id="PS51257">
    <property type="entry name" value="PROKAR_LIPOPROTEIN"/>
    <property type="match status" value="1"/>
</dbReference>